<name>A0A238KR36_9RHOB</name>
<dbReference type="InterPro" id="IPR035948">
    <property type="entry name" value="YwqG-like_sf"/>
</dbReference>
<dbReference type="Pfam" id="PF09234">
    <property type="entry name" value="DUF1963"/>
    <property type="match status" value="1"/>
</dbReference>
<accession>A0A238KR36</accession>
<protein>
    <recommendedName>
        <fullName evidence="3">DUF1963 domain-containing protein</fullName>
    </recommendedName>
</protein>
<dbReference type="Gene3D" id="2.30.320.10">
    <property type="entry name" value="YwqG-like"/>
    <property type="match status" value="2"/>
</dbReference>
<proteinExistence type="predicted"/>
<dbReference type="AlphaFoldDB" id="A0A238KR36"/>
<evidence type="ECO:0000313" key="1">
    <source>
        <dbReference type="EMBL" id="SMX45283.1"/>
    </source>
</evidence>
<dbReference type="SUPFAM" id="SSF103032">
    <property type="entry name" value="Hypothetical protein YwqG"/>
    <property type="match status" value="1"/>
</dbReference>
<sequence>MRPENPPEALPALAIRPLPSTALTGSEPYMLGGRPQLPAELEWPSDVARRPMHFFAQIDLVKMPRSLTVGARSYDMPEMPERGTLFVFLPLWDDTIYEAPARILFTQRDVASLPEVAPPDGTPNLTQNAFRHVDKEGVSPCGRELVRQYAQSLPFLSIDAESPQLHAIQRGELDTKPELKDLAHDLQEASLMKALNAARLRPLDEPADQPVPPKLLNLFPREILRRHKITQKHLDWQFIFNWSKEFLRRCNIMTTDYLNEMADVGEDDPDLARAFSLLENTQKKQAQVYYEPKSSPTLTLLYGLPKVSKPFDVQAMKWRELAKNAKGPVPEFALKRFAETLCEFERNYGDGDPDLPLRVDFLDKLVVGHQNHAGHALVIAKDAFSYAVKLADERFQAEYRSEDIQRAWDKRAISETRPRAAYAAMTTQSTGALPFQMFGAGGMIQSAASERKDQVLLLQIGDSFGTPVRFAPDGLFQLWIDPRDLAKGCFDHVEAKFEMT</sequence>
<dbReference type="OrthoDB" id="8135222at2"/>
<gene>
    <name evidence="1" type="ORF">COL8621_02756</name>
</gene>
<dbReference type="EMBL" id="FXYE01000002">
    <property type="protein sequence ID" value="SMX45283.1"/>
    <property type="molecule type" value="Genomic_DNA"/>
</dbReference>
<evidence type="ECO:0000313" key="2">
    <source>
        <dbReference type="Proteomes" id="UP000202922"/>
    </source>
</evidence>
<dbReference type="Proteomes" id="UP000202922">
    <property type="component" value="Unassembled WGS sequence"/>
</dbReference>
<keyword evidence="2" id="KW-1185">Reference proteome</keyword>
<evidence type="ECO:0008006" key="3">
    <source>
        <dbReference type="Google" id="ProtNLM"/>
    </source>
</evidence>
<dbReference type="InterPro" id="IPR015315">
    <property type="entry name" value="DUF1963"/>
</dbReference>
<reference evidence="2" key="1">
    <citation type="submission" date="2017-05" db="EMBL/GenBank/DDBJ databases">
        <authorList>
            <person name="Rodrigo-Torres L."/>
            <person name="Arahal R. D."/>
            <person name="Lucena T."/>
        </authorList>
    </citation>
    <scope>NUCLEOTIDE SEQUENCE [LARGE SCALE GENOMIC DNA]</scope>
    <source>
        <strain evidence="2">CECT 8621</strain>
    </source>
</reference>
<dbReference type="RefSeq" id="WP_141137892.1">
    <property type="nucleotide sequence ID" value="NZ_FXYE01000002.1"/>
</dbReference>
<organism evidence="1 2">
    <name type="scientific">Actibacterium lipolyticum</name>
    <dbReference type="NCBI Taxonomy" id="1524263"/>
    <lineage>
        <taxon>Bacteria</taxon>
        <taxon>Pseudomonadati</taxon>
        <taxon>Pseudomonadota</taxon>
        <taxon>Alphaproteobacteria</taxon>
        <taxon>Rhodobacterales</taxon>
        <taxon>Roseobacteraceae</taxon>
        <taxon>Actibacterium</taxon>
    </lineage>
</organism>